<accession>A0A653BT51</accession>
<dbReference type="PROSITE" id="PS01215">
    <property type="entry name" value="MRP"/>
    <property type="match status" value="1"/>
</dbReference>
<organism evidence="3 4">
    <name type="scientific">Callosobruchus maculatus</name>
    <name type="common">Southern cowpea weevil</name>
    <name type="synonym">Pulse bruchid</name>
    <dbReference type="NCBI Taxonomy" id="64391"/>
    <lineage>
        <taxon>Eukaryota</taxon>
        <taxon>Metazoa</taxon>
        <taxon>Ecdysozoa</taxon>
        <taxon>Arthropoda</taxon>
        <taxon>Hexapoda</taxon>
        <taxon>Insecta</taxon>
        <taxon>Pterygota</taxon>
        <taxon>Neoptera</taxon>
        <taxon>Endopterygota</taxon>
        <taxon>Coleoptera</taxon>
        <taxon>Polyphaga</taxon>
        <taxon>Cucujiformia</taxon>
        <taxon>Chrysomeloidea</taxon>
        <taxon>Chrysomelidae</taxon>
        <taxon>Bruchinae</taxon>
        <taxon>Bruchini</taxon>
        <taxon>Callosobruchus</taxon>
    </lineage>
</organism>
<name>A0A653BT51_CALMS</name>
<dbReference type="InterPro" id="IPR033756">
    <property type="entry name" value="YlxH/NBP35"/>
</dbReference>
<dbReference type="GO" id="GO:0005524">
    <property type="term" value="F:ATP binding"/>
    <property type="evidence" value="ECO:0007669"/>
    <property type="project" value="UniProtKB-KW"/>
</dbReference>
<dbReference type="GO" id="GO:0016226">
    <property type="term" value="P:iron-sulfur cluster assembly"/>
    <property type="evidence" value="ECO:0007669"/>
    <property type="project" value="InterPro"/>
</dbReference>
<proteinExistence type="predicted"/>
<dbReference type="PANTHER" id="PTHR42961:SF2">
    <property type="entry name" value="IRON-SULFUR PROTEIN NUBPL"/>
    <property type="match status" value="1"/>
</dbReference>
<dbReference type="PANTHER" id="PTHR42961">
    <property type="entry name" value="IRON-SULFUR PROTEIN NUBPL"/>
    <property type="match status" value="1"/>
</dbReference>
<dbReference type="Pfam" id="PF10609">
    <property type="entry name" value="ParA"/>
    <property type="match status" value="1"/>
</dbReference>
<evidence type="ECO:0008006" key="5">
    <source>
        <dbReference type="Google" id="ProtNLM"/>
    </source>
</evidence>
<dbReference type="InterPro" id="IPR000808">
    <property type="entry name" value="Mrp-like_CS"/>
</dbReference>
<dbReference type="AlphaFoldDB" id="A0A653BT51"/>
<dbReference type="SUPFAM" id="SSF52540">
    <property type="entry name" value="P-loop containing nucleoside triphosphate hydrolases"/>
    <property type="match status" value="1"/>
</dbReference>
<dbReference type="GO" id="GO:0032981">
    <property type="term" value="P:mitochondrial respiratory chain complex I assembly"/>
    <property type="evidence" value="ECO:0007669"/>
    <property type="project" value="TreeGrafter"/>
</dbReference>
<sequence length="143" mass="15633">MSMGFLIEKGSPVIWRGLMVMQALERLIRQVHWDEIDYLIVDTPPGTGDTMLSIIQNLPIAGLVENMSNVKCTNCASNLRIFGDGTSKLSEELGCKILSSLPLEGDISMCADEGTPIAVSGRNKDIEECFKKIGESVVAFCHK</sequence>
<reference evidence="3 4" key="1">
    <citation type="submission" date="2019-01" db="EMBL/GenBank/DDBJ databases">
        <authorList>
            <person name="Sayadi A."/>
        </authorList>
    </citation>
    <scope>NUCLEOTIDE SEQUENCE [LARGE SCALE GENOMIC DNA]</scope>
</reference>
<dbReference type="GO" id="GO:0051539">
    <property type="term" value="F:4 iron, 4 sulfur cluster binding"/>
    <property type="evidence" value="ECO:0007669"/>
    <property type="project" value="TreeGrafter"/>
</dbReference>
<keyword evidence="4" id="KW-1185">Reference proteome</keyword>
<evidence type="ECO:0000313" key="4">
    <source>
        <dbReference type="Proteomes" id="UP000410492"/>
    </source>
</evidence>
<evidence type="ECO:0000313" key="3">
    <source>
        <dbReference type="EMBL" id="VEN38745.1"/>
    </source>
</evidence>
<keyword evidence="1" id="KW-0547">Nucleotide-binding</keyword>
<dbReference type="GO" id="GO:0005739">
    <property type="term" value="C:mitochondrion"/>
    <property type="evidence" value="ECO:0007669"/>
    <property type="project" value="TreeGrafter"/>
</dbReference>
<protein>
    <recommendedName>
        <fullName evidence="5">AAA domain-containing protein</fullName>
    </recommendedName>
</protein>
<keyword evidence="2" id="KW-0067">ATP-binding</keyword>
<dbReference type="OrthoDB" id="1741334at2759"/>
<dbReference type="Proteomes" id="UP000410492">
    <property type="component" value="Unassembled WGS sequence"/>
</dbReference>
<evidence type="ECO:0000256" key="1">
    <source>
        <dbReference type="ARBA" id="ARBA00022741"/>
    </source>
</evidence>
<evidence type="ECO:0000256" key="2">
    <source>
        <dbReference type="ARBA" id="ARBA00022840"/>
    </source>
</evidence>
<dbReference type="EMBL" id="CAACVG010004875">
    <property type="protein sequence ID" value="VEN38745.1"/>
    <property type="molecule type" value="Genomic_DNA"/>
</dbReference>
<dbReference type="InterPro" id="IPR027417">
    <property type="entry name" value="P-loop_NTPase"/>
</dbReference>
<dbReference type="InterPro" id="IPR044304">
    <property type="entry name" value="NUBPL-like"/>
</dbReference>
<gene>
    <name evidence="3" type="ORF">CALMAC_LOCUS3534</name>
</gene>
<dbReference type="Gene3D" id="3.40.50.300">
    <property type="entry name" value="P-loop containing nucleotide triphosphate hydrolases"/>
    <property type="match status" value="1"/>
</dbReference>